<evidence type="ECO:0000256" key="4">
    <source>
        <dbReference type="SAM" id="MobiDB-lite"/>
    </source>
</evidence>
<evidence type="ECO:0000256" key="2">
    <source>
        <dbReference type="ARBA" id="ARBA00022525"/>
    </source>
</evidence>
<gene>
    <name evidence="5" type="ORF">OIHEL45_11970</name>
</gene>
<dbReference type="PANTHER" id="PTHR11475:SF4">
    <property type="entry name" value="CHORION PEROXIDASE"/>
    <property type="match status" value="1"/>
</dbReference>
<dbReference type="Gene3D" id="1.10.640.10">
    <property type="entry name" value="Haem peroxidase domain superfamily, animal type"/>
    <property type="match status" value="1"/>
</dbReference>
<evidence type="ECO:0008006" key="7">
    <source>
        <dbReference type="Google" id="ProtNLM"/>
    </source>
</evidence>
<keyword evidence="6" id="KW-1185">Reference proteome</keyword>
<comment type="caution">
    <text evidence="5">The sequence shown here is derived from an EMBL/GenBank/DDBJ whole genome shotgun (WGS) entry which is preliminary data.</text>
</comment>
<evidence type="ECO:0000256" key="1">
    <source>
        <dbReference type="ARBA" id="ARBA00004613"/>
    </source>
</evidence>
<dbReference type="InterPro" id="IPR037120">
    <property type="entry name" value="Haem_peroxidase_sf_animal"/>
</dbReference>
<dbReference type="Proteomes" id="UP000003257">
    <property type="component" value="Unassembled WGS sequence"/>
</dbReference>
<protein>
    <recommendedName>
        <fullName evidence="7">Heme peroxidase</fullName>
    </recommendedName>
</protein>
<reference evidence="5 6" key="1">
    <citation type="submission" date="2007-11" db="EMBL/GenBank/DDBJ databases">
        <authorList>
            <person name="Wagner-Dobler I."/>
            <person name="Ferriera S."/>
            <person name="Johnson J."/>
            <person name="Kravitz S."/>
            <person name="Beeson K."/>
            <person name="Sutton G."/>
            <person name="Rogers Y.-H."/>
            <person name="Friedman R."/>
            <person name="Frazier M."/>
            <person name="Venter J.C."/>
        </authorList>
    </citation>
    <scope>NUCLEOTIDE SEQUENCE [LARGE SCALE GENOMIC DNA]</scope>
    <source>
        <strain evidence="5 6">HEL-45</strain>
    </source>
</reference>
<dbReference type="PROSITE" id="PS50292">
    <property type="entry name" value="PEROXIDASE_3"/>
    <property type="match status" value="1"/>
</dbReference>
<dbReference type="EMBL" id="ABID01000005">
    <property type="protein sequence ID" value="EDQ04050.1"/>
    <property type="molecule type" value="Genomic_DNA"/>
</dbReference>
<evidence type="ECO:0000256" key="3">
    <source>
        <dbReference type="ARBA" id="ARBA00023180"/>
    </source>
</evidence>
<dbReference type="RefSeq" id="WP_007120365.1">
    <property type="nucleotide sequence ID" value="NZ_ABID01000005.1"/>
</dbReference>
<dbReference type="SUPFAM" id="SSF48113">
    <property type="entry name" value="Heme-dependent peroxidases"/>
    <property type="match status" value="1"/>
</dbReference>
<dbReference type="CDD" id="cd09819">
    <property type="entry name" value="An_peroxidase_bacterial_1"/>
    <property type="match status" value="1"/>
</dbReference>
<keyword evidence="2" id="KW-0964">Secreted</keyword>
<keyword evidence="3" id="KW-0325">Glycoprotein</keyword>
<evidence type="ECO:0000313" key="6">
    <source>
        <dbReference type="Proteomes" id="UP000003257"/>
    </source>
</evidence>
<organism evidence="5 6">
    <name type="scientific">Sulfitobacter indolifex HEL-45</name>
    <dbReference type="NCBI Taxonomy" id="391624"/>
    <lineage>
        <taxon>Bacteria</taxon>
        <taxon>Pseudomonadati</taxon>
        <taxon>Pseudomonadota</taxon>
        <taxon>Alphaproteobacteria</taxon>
        <taxon>Rhodobacterales</taxon>
        <taxon>Roseobacteraceae</taxon>
        <taxon>Sulfitobacter</taxon>
    </lineage>
</organism>
<dbReference type="PANTHER" id="PTHR11475">
    <property type="entry name" value="OXIDASE/PEROXIDASE"/>
    <property type="match status" value="1"/>
</dbReference>
<name>A0ABM9X3G5_9RHOB</name>
<feature type="region of interest" description="Disordered" evidence="4">
    <location>
        <begin position="70"/>
        <end position="91"/>
    </location>
</feature>
<dbReference type="InterPro" id="IPR019791">
    <property type="entry name" value="Haem_peroxidase_animal"/>
</dbReference>
<dbReference type="Pfam" id="PF03098">
    <property type="entry name" value="An_peroxidase"/>
    <property type="match status" value="1"/>
</dbReference>
<dbReference type="InterPro" id="IPR010255">
    <property type="entry name" value="Haem_peroxidase_sf"/>
</dbReference>
<proteinExistence type="predicted"/>
<comment type="subcellular location">
    <subcellularLocation>
        <location evidence="1">Secreted</location>
    </subcellularLocation>
</comment>
<sequence>MTLVIQTHGGERRTAQPAPRADITTDALLPEVADTAVDEAADFGFLFPPSGNPGDYLPDNVLAELDELGDRMVPNAPNPPPPQTADPTVTADSSLPTVLTYWGQFLDHELTARTDRETTISRIETALPTKSTAEIEAELKNARSPRFDLDSVYGGLAIGANIPPATGTVISGMRHPNHPEKMRVGTCETGGATTGPIPDGLDHHRDLPRFAQVEQKVRDAYLSLIQNRLSAVEFQKFQVGLDKRAIIGDMRNDENLIIAQFHLSFLRFHNKAVDYLNTHDTGWIADFHSAKTLTKLHYQWLIVDGYLKRICDPAVVDAVLANRARHFFEFRAAYNDRNGGTTLGNVLPLEFSVAAFRFGHTMVRNSYDYNKNFGRPGGLLGDASFELLFDFTGGGSMNGHSRLPENWIIDWDRFVNADPDNSDNIAARVARAIDTQIAPPLGDMIKEGGDFPPGSDLHKLFRQLARRNLRRGLSLRLPTGQALHAHLKSIGAVNSPPIANIGDKLDNKPDLKNFLENSTARLHERTPLWFYCLAEGEGAGGQHLGEVGSWIVASTFIATLLDDPESALSLEFGPTHSPLRMPDDTPIDTIEQWMKFALVLE</sequence>
<accession>A0ABM9X3G5</accession>
<evidence type="ECO:0000313" key="5">
    <source>
        <dbReference type="EMBL" id="EDQ04050.1"/>
    </source>
</evidence>